<reference evidence="2" key="1">
    <citation type="submission" date="2012-07" db="EMBL/GenBank/DDBJ databases">
        <title>A Draft Genome for Bacillus alcalophilus strain ATCC 27647.</title>
        <authorList>
            <person name="Attie O."/>
            <person name="Jayaprakash A."/>
            <person name="Sachidanandam R."/>
            <person name="Shah H."/>
            <person name="Paulsen I."/>
            <person name="Morino M."/>
            <person name="Ito M."/>
            <person name="Krulwich T."/>
        </authorList>
    </citation>
    <scope>NUCLEOTIDE SEQUENCE</scope>
    <source>
        <strain evidence="2">ATCC 27647</strain>
    </source>
</reference>
<evidence type="ECO:0000313" key="5">
    <source>
        <dbReference type="Proteomes" id="UP000002754"/>
    </source>
</evidence>
<dbReference type="EMBL" id="JX399346">
    <property type="protein sequence ID" value="AFV25769.1"/>
    <property type="molecule type" value="Genomic_DNA"/>
</dbReference>
<evidence type="ECO:0000313" key="4">
    <source>
        <dbReference type="EMBL" id="THG92008.1"/>
    </source>
</evidence>
<feature type="transmembrane region" description="Helical" evidence="1">
    <location>
        <begin position="157"/>
        <end position="178"/>
    </location>
</feature>
<dbReference type="GO" id="GO:0140359">
    <property type="term" value="F:ABC-type transporter activity"/>
    <property type="evidence" value="ECO:0007669"/>
    <property type="project" value="InterPro"/>
</dbReference>
<feature type="transmembrane region" description="Helical" evidence="1">
    <location>
        <begin position="76"/>
        <end position="94"/>
    </location>
</feature>
<feature type="transmembrane region" description="Helical" evidence="1">
    <location>
        <begin position="21"/>
        <end position="42"/>
    </location>
</feature>
<reference evidence="3 5" key="2">
    <citation type="journal article" date="2014" name="Genome Announc.">
        <title>Draft Genome Sequence of Bacillus alcalophilus AV1934, a Classic Alkaliphile Isolated from Human Feces in 1934.</title>
        <authorList>
            <person name="Attie O."/>
            <person name="Jayaprakash A."/>
            <person name="Shah H."/>
            <person name="Paulsen I.T."/>
            <person name="Morino M."/>
            <person name="Takahashi Y."/>
            <person name="Narumi I."/>
            <person name="Sachidanandam R."/>
            <person name="Satoh K."/>
            <person name="Ito M."/>
            <person name="Krulwich T.A."/>
        </authorList>
    </citation>
    <scope>NUCLEOTIDE SEQUENCE [LARGE SCALE GENOMIC DNA]</scope>
    <source>
        <strain evidence="3 5">AV1934</strain>
    </source>
</reference>
<dbReference type="AlphaFoldDB" id="J8TT18"/>
<keyword evidence="1" id="KW-0812">Transmembrane</keyword>
<evidence type="ECO:0000313" key="6">
    <source>
        <dbReference type="Proteomes" id="UP000297014"/>
    </source>
</evidence>
<feature type="transmembrane region" description="Helical" evidence="1">
    <location>
        <begin position="115"/>
        <end position="137"/>
    </location>
</feature>
<reference evidence="4 6" key="3">
    <citation type="submission" date="2014-01" db="EMBL/GenBank/DDBJ databases">
        <title>Draft genome sequencing of Bacillus alcalophilus CGMCC 1.3604.</title>
        <authorList>
            <person name="Yang J."/>
            <person name="Diao L."/>
            <person name="Yang S."/>
        </authorList>
    </citation>
    <scope>NUCLEOTIDE SEQUENCE [LARGE SCALE GENOMIC DNA]</scope>
    <source>
        <strain evidence="4 6">CGMCC 1.3604</strain>
    </source>
</reference>
<feature type="transmembrane region" description="Helical" evidence="1">
    <location>
        <begin position="185"/>
        <end position="208"/>
    </location>
</feature>
<dbReference type="STRING" id="1218173.BALCAV_0214765"/>
<accession>J8TT18</accession>
<dbReference type="Proteomes" id="UP000297014">
    <property type="component" value="Unassembled WGS sequence"/>
</dbReference>
<dbReference type="eggNOG" id="COG1277">
    <property type="taxonomic scope" value="Bacteria"/>
</dbReference>
<name>J8TT18_ALKAL</name>
<evidence type="ECO:0000313" key="3">
    <source>
        <dbReference type="EMBL" id="KGA96691.1"/>
    </source>
</evidence>
<organism evidence="3 5">
    <name type="scientific">Alkalihalobacillus alcalophilus ATCC 27647 = CGMCC 1.3604</name>
    <dbReference type="NCBI Taxonomy" id="1218173"/>
    <lineage>
        <taxon>Bacteria</taxon>
        <taxon>Bacillati</taxon>
        <taxon>Bacillota</taxon>
        <taxon>Bacilli</taxon>
        <taxon>Bacillales</taxon>
        <taxon>Bacillaceae</taxon>
        <taxon>Alkalihalobacillus</taxon>
    </lineage>
</organism>
<keyword evidence="5" id="KW-1185">Reference proteome</keyword>
<dbReference type="OrthoDB" id="4187110at2"/>
<evidence type="ECO:0000256" key="1">
    <source>
        <dbReference type="SAM" id="Phobius"/>
    </source>
</evidence>
<gene>
    <name evidence="4" type="ORF">AJ85_21445</name>
    <name evidence="2" type="ORF">BalcAV1685</name>
    <name evidence="3" type="ORF">BALCAV_0214765</name>
</gene>
<dbReference type="RefSeq" id="WP_003322178.1">
    <property type="nucleotide sequence ID" value="NZ_ALPT02000050.1"/>
</dbReference>
<dbReference type="EMBL" id="ALPT02000050">
    <property type="protein sequence ID" value="KGA96691.1"/>
    <property type="molecule type" value="Genomic_DNA"/>
</dbReference>
<keyword evidence="1" id="KW-1133">Transmembrane helix</keyword>
<keyword evidence="1" id="KW-0472">Membrane</keyword>
<sequence length="256" mass="28160">MNPVLVLVRKEFTESLRNGKWIWLPVALIILGISQPLSLYYMPQLLEVAGGLPDGAVINIPTPDAAEVLMGTLSQFGMLGTLLFVLASMNIISAERNNGSLTFIMVRPVTEFEYILSKWLGALAIFGVSFFLSYLLTWYYTAELFSMVDITKVLMSFLIYMLWICFVLALTLFCGVLLKNGGGIAGLSISILAVLALTSSLMPAFMKWSPTNLQTEAGQILISDPTSSLWTAVISTAVFIILLLGVAVWRLKRGLY</sequence>
<dbReference type="EMBL" id="JALP01000029">
    <property type="protein sequence ID" value="THG92008.1"/>
    <property type="molecule type" value="Genomic_DNA"/>
</dbReference>
<proteinExistence type="predicted"/>
<dbReference type="PANTHER" id="PTHR43471">
    <property type="entry name" value="ABC TRANSPORTER PERMEASE"/>
    <property type="match status" value="1"/>
</dbReference>
<dbReference type="GO" id="GO:0005886">
    <property type="term" value="C:plasma membrane"/>
    <property type="evidence" value="ECO:0007669"/>
    <property type="project" value="UniProtKB-SubCell"/>
</dbReference>
<dbReference type="Pfam" id="PF12679">
    <property type="entry name" value="ABC2_membrane_2"/>
    <property type="match status" value="1"/>
</dbReference>
<evidence type="ECO:0000313" key="2">
    <source>
        <dbReference type="EMBL" id="AFV25769.1"/>
    </source>
</evidence>
<protein>
    <submittedName>
        <fullName evidence="4">ABC transporter permease</fullName>
    </submittedName>
    <submittedName>
        <fullName evidence="3">Membrane protein</fullName>
    </submittedName>
</protein>
<dbReference type="Proteomes" id="UP000002754">
    <property type="component" value="Unassembled WGS sequence"/>
</dbReference>
<feature type="transmembrane region" description="Helical" evidence="1">
    <location>
        <begin position="228"/>
        <end position="249"/>
    </location>
</feature>